<protein>
    <submittedName>
        <fullName evidence="4">Glycosyltransferase family 9 protein</fullName>
    </submittedName>
</protein>
<gene>
    <name evidence="4" type="ORF">FHG85_13015</name>
</gene>
<evidence type="ECO:0000256" key="1">
    <source>
        <dbReference type="ARBA" id="ARBA00022676"/>
    </source>
</evidence>
<name>A0A7D3XX34_9BACT</name>
<accession>A0A7D3XX34</accession>
<evidence type="ECO:0000256" key="3">
    <source>
        <dbReference type="SAM" id="Phobius"/>
    </source>
</evidence>
<dbReference type="Proteomes" id="UP000500961">
    <property type="component" value="Chromosome"/>
</dbReference>
<dbReference type="GO" id="GO:0008713">
    <property type="term" value="F:ADP-heptose-lipopolysaccharide heptosyltransferase activity"/>
    <property type="evidence" value="ECO:0007669"/>
    <property type="project" value="TreeGrafter"/>
</dbReference>
<sequence length="358" mass="41172">MVQNNRKDKTYPKKLLVIRLSAIGDVAMTVPAIWSLVTNHPDVQVTFVSQGFARDIINQIPGVLFVEANTKGRHKGLLGIWKLFKDLKRVDKYEAIADLHNVIRSKILRNLFFLSGVTTISVIDKGRKEKRKLVRLKNKQLVQLKDTPTRYMDSLRQLGYIIDDSFDYFFREVRLPDEITTLLGYKDKRWIGIAPFAKHKGKIYPLEKMERVIEILSQSKINKIILFGGGGEEQKKLSEWESRFPNTVSVARKYSITNELKLISNLDVMLCMDSANMHFASLVNTPVISIWGATHPYAGFYGWKQNPKNAIQIDLTCRPCSIYGNKSCFRKDNACLNRIEPELIVDKINTLIDKYNKF</sequence>
<dbReference type="PANTHER" id="PTHR30160:SF22">
    <property type="entry name" value="LIPOPOLYSACCHARIDE CORE BIOSYNTHESIS PROTEIN"/>
    <property type="match status" value="1"/>
</dbReference>
<dbReference type="PANTHER" id="PTHR30160">
    <property type="entry name" value="TETRAACYLDISACCHARIDE 4'-KINASE-RELATED"/>
    <property type="match status" value="1"/>
</dbReference>
<dbReference type="CDD" id="cd03789">
    <property type="entry name" value="GT9_LPS_heptosyltransferase"/>
    <property type="match status" value="1"/>
</dbReference>
<evidence type="ECO:0000256" key="2">
    <source>
        <dbReference type="ARBA" id="ARBA00022679"/>
    </source>
</evidence>
<dbReference type="GO" id="GO:0009244">
    <property type="term" value="P:lipopolysaccharide core region biosynthetic process"/>
    <property type="evidence" value="ECO:0007669"/>
    <property type="project" value="TreeGrafter"/>
</dbReference>
<reference evidence="4 5" key="1">
    <citation type="submission" date="2019-07" db="EMBL/GenBank/DDBJ databases">
        <title>Thalassofilum flectens gen. nov., sp. nov., a novel moderate thermophilic anaerobe from a shallow sea hot spring in Kunashir Island (Russia), representing a new family in the order Bacteroidales, and proposal of Thalassofilacea fam. nov.</title>
        <authorList>
            <person name="Kochetkova T.V."/>
            <person name="Podosokorskaya O.A."/>
            <person name="Novikov A."/>
            <person name="Elcheninov A.G."/>
            <person name="Toshchakov S.V."/>
            <person name="Kublanov I.V."/>
        </authorList>
    </citation>
    <scope>NUCLEOTIDE SEQUENCE [LARGE SCALE GENOMIC DNA]</scope>
    <source>
        <strain evidence="4 5">38-H</strain>
    </source>
</reference>
<proteinExistence type="predicted"/>
<dbReference type="Pfam" id="PF01075">
    <property type="entry name" value="Glyco_transf_9"/>
    <property type="match status" value="1"/>
</dbReference>
<organism evidence="4 5">
    <name type="scientific">Tenuifilum thalassicum</name>
    <dbReference type="NCBI Taxonomy" id="2590900"/>
    <lineage>
        <taxon>Bacteria</taxon>
        <taxon>Pseudomonadati</taxon>
        <taxon>Bacteroidota</taxon>
        <taxon>Bacteroidia</taxon>
        <taxon>Bacteroidales</taxon>
        <taxon>Tenuifilaceae</taxon>
        <taxon>Tenuifilum</taxon>
    </lineage>
</organism>
<dbReference type="KEGG" id="ttz:FHG85_13015"/>
<keyword evidence="5" id="KW-1185">Reference proteome</keyword>
<dbReference type="AlphaFoldDB" id="A0A7D3XX34"/>
<keyword evidence="1" id="KW-0328">Glycosyltransferase</keyword>
<feature type="transmembrane region" description="Helical" evidence="3">
    <location>
        <begin position="16"/>
        <end position="37"/>
    </location>
</feature>
<keyword evidence="2 4" id="KW-0808">Transferase</keyword>
<keyword evidence="3" id="KW-0472">Membrane</keyword>
<dbReference type="GO" id="GO:0005829">
    <property type="term" value="C:cytosol"/>
    <property type="evidence" value="ECO:0007669"/>
    <property type="project" value="TreeGrafter"/>
</dbReference>
<dbReference type="InterPro" id="IPR002201">
    <property type="entry name" value="Glyco_trans_9"/>
</dbReference>
<evidence type="ECO:0000313" key="5">
    <source>
        <dbReference type="Proteomes" id="UP000500961"/>
    </source>
</evidence>
<dbReference type="SUPFAM" id="SSF53756">
    <property type="entry name" value="UDP-Glycosyltransferase/glycogen phosphorylase"/>
    <property type="match status" value="1"/>
</dbReference>
<dbReference type="InterPro" id="IPR051199">
    <property type="entry name" value="LPS_LOS_Heptosyltrfase"/>
</dbReference>
<dbReference type="Gene3D" id="3.40.50.2000">
    <property type="entry name" value="Glycogen Phosphorylase B"/>
    <property type="match status" value="2"/>
</dbReference>
<dbReference type="EMBL" id="CP041345">
    <property type="protein sequence ID" value="QKG81148.1"/>
    <property type="molecule type" value="Genomic_DNA"/>
</dbReference>
<dbReference type="RefSeq" id="WP_173076622.1">
    <property type="nucleotide sequence ID" value="NZ_CP041345.1"/>
</dbReference>
<keyword evidence="3" id="KW-0812">Transmembrane</keyword>
<evidence type="ECO:0000313" key="4">
    <source>
        <dbReference type="EMBL" id="QKG81148.1"/>
    </source>
</evidence>
<keyword evidence="3" id="KW-1133">Transmembrane helix</keyword>